<dbReference type="GO" id="GO:0016783">
    <property type="term" value="F:sulfurtransferase activity"/>
    <property type="evidence" value="ECO:0007669"/>
    <property type="project" value="InterPro"/>
</dbReference>
<evidence type="ECO:0000313" key="2">
    <source>
        <dbReference type="EMBL" id="EIM64585.1"/>
    </source>
</evidence>
<dbReference type="InterPro" id="IPR052188">
    <property type="entry name" value="Ni-pincer_cofactor_biosynth"/>
</dbReference>
<gene>
    <name evidence="2" type="ORF">DespoDRAFT_02761</name>
</gene>
<accession>I5B522</accession>
<name>I5B522_9BACT</name>
<dbReference type="PANTHER" id="PTHR43169:SF2">
    <property type="entry name" value="NAD_GMP SYNTHASE DOMAIN-CONTAINING PROTEIN"/>
    <property type="match status" value="1"/>
</dbReference>
<dbReference type="HOGENOM" id="CLU_061181_2_0_7"/>
<dbReference type="CDD" id="cd01990">
    <property type="entry name" value="LarE-like"/>
    <property type="match status" value="1"/>
</dbReference>
<dbReference type="InterPro" id="IPR005232">
    <property type="entry name" value="LarE"/>
</dbReference>
<feature type="active site" description="Nucleophile and sulfur donor" evidence="1">
    <location>
        <position position="186"/>
    </location>
</feature>
<dbReference type="InterPro" id="IPR014729">
    <property type="entry name" value="Rossmann-like_a/b/a_fold"/>
</dbReference>
<reference evidence="2 3" key="1">
    <citation type="submission" date="2011-09" db="EMBL/GenBank/DDBJ databases">
        <authorList>
            <consortium name="US DOE Joint Genome Institute (JGI-PGF)"/>
            <person name="Lucas S."/>
            <person name="Han J."/>
            <person name="Lapidus A."/>
            <person name="Cheng J.-F."/>
            <person name="Goodwin L."/>
            <person name="Pitluck S."/>
            <person name="Peters L."/>
            <person name="Land M.L."/>
            <person name="Hauser L."/>
            <person name="Orellana R."/>
            <person name="Lovley D."/>
            <person name="Woyke T.J."/>
        </authorList>
    </citation>
    <scope>NUCLEOTIDE SEQUENCE [LARGE SCALE GENOMIC DNA]</scope>
    <source>
        <strain evidence="2 3">2ac9</strain>
    </source>
</reference>
<sequence>MVNWRDLGKRLPAKDKKFSHLLDVLKHDSGLAIAFSGGADSAFLLAAALIAGVKSILPVTIVSDFFTAGEKERVIRLGQYLGIAPILVPVNILDDARVTRNTDRRCYYCKLFLFSRVMEEAKKRGIRTLLHGINLDDLQEFRPGIDAARELGFKMPLVEAGFSKEKIRACSKILGLETWDLPAQSCLATRIPQGDIITKEKLLKVEQAENCLHELDFVQVRVRCHGDLARIEVGPDELRRFWEPDVRQEIVEAFKRAGFYSVCLDLEGYTPAASV</sequence>
<dbReference type="OrthoDB" id="9776919at2"/>
<dbReference type="Proteomes" id="UP000005778">
    <property type="component" value="Chromosome"/>
</dbReference>
<dbReference type="PIRSF" id="PIRSF006661">
    <property type="entry name" value="PP-lp_UCP006661"/>
    <property type="match status" value="1"/>
</dbReference>
<evidence type="ECO:0000256" key="1">
    <source>
        <dbReference type="PIRSR" id="PIRSR006661-1"/>
    </source>
</evidence>
<dbReference type="AlphaFoldDB" id="I5B522"/>
<evidence type="ECO:0000313" key="3">
    <source>
        <dbReference type="Proteomes" id="UP000005778"/>
    </source>
</evidence>
<organism evidence="2 3">
    <name type="scientific">Desulfobacter postgatei 2ac9</name>
    <dbReference type="NCBI Taxonomy" id="879212"/>
    <lineage>
        <taxon>Bacteria</taxon>
        <taxon>Pseudomonadati</taxon>
        <taxon>Thermodesulfobacteriota</taxon>
        <taxon>Desulfobacteria</taxon>
        <taxon>Desulfobacterales</taxon>
        <taxon>Desulfobacteraceae</taxon>
        <taxon>Desulfobacter</taxon>
    </lineage>
</organism>
<dbReference type="STRING" id="879212.DespoDRAFT_02761"/>
<dbReference type="Gene3D" id="3.40.50.620">
    <property type="entry name" value="HUPs"/>
    <property type="match status" value="1"/>
</dbReference>
<dbReference type="eggNOG" id="COG1606">
    <property type="taxonomic scope" value="Bacteria"/>
</dbReference>
<dbReference type="RefSeq" id="WP_004074176.1">
    <property type="nucleotide sequence ID" value="NZ_CM001488.1"/>
</dbReference>
<dbReference type="PANTHER" id="PTHR43169">
    <property type="entry name" value="EXSB FAMILY PROTEIN"/>
    <property type="match status" value="1"/>
</dbReference>
<proteinExistence type="predicted"/>
<keyword evidence="3" id="KW-1185">Reference proteome</keyword>
<dbReference type="EMBL" id="CM001488">
    <property type="protein sequence ID" value="EIM64585.1"/>
    <property type="molecule type" value="Genomic_DNA"/>
</dbReference>
<reference evidence="2 3" key="2">
    <citation type="submission" date="2012-02" db="EMBL/GenBank/DDBJ databases">
        <title>Improved High-Quality Draft sequence of Desulfobacter postgatei 2ac9.</title>
        <authorList>
            <consortium name="US DOE Joint Genome Institute"/>
            <person name="Lucas S."/>
            <person name="Han J."/>
            <person name="Lapidus A."/>
            <person name="Cheng J.-F."/>
            <person name="Goodwin L."/>
            <person name="Pitluck S."/>
            <person name="Peters L."/>
            <person name="Ovchinnikova G."/>
            <person name="Held B."/>
            <person name="Detter J.C."/>
            <person name="Han C."/>
            <person name="Tapia R."/>
            <person name="Land M."/>
            <person name="Hauser L."/>
            <person name="Kyrpides N."/>
            <person name="Ivanova N."/>
            <person name="Pagani I."/>
            <person name="Orellana R."/>
            <person name="Lovley D."/>
            <person name="Woyke T."/>
        </authorList>
    </citation>
    <scope>NUCLEOTIDE SEQUENCE [LARGE SCALE GENOMIC DNA]</scope>
    <source>
        <strain evidence="2 3">2ac9</strain>
    </source>
</reference>
<dbReference type="SUPFAM" id="SSF52402">
    <property type="entry name" value="Adenine nucleotide alpha hydrolases-like"/>
    <property type="match status" value="1"/>
</dbReference>
<protein>
    <submittedName>
        <fullName evidence="2">TIGR00268 family protein</fullName>
    </submittedName>
</protein>
<dbReference type="NCBIfam" id="TIGR00268">
    <property type="entry name" value="ATP-dependent sacrificial sulfur transferase LarE"/>
    <property type="match status" value="1"/>
</dbReference>